<accession>A0ABD0NPH1</accession>
<dbReference type="EMBL" id="JAMKFB020000021">
    <property type="protein sequence ID" value="KAL0163090.1"/>
    <property type="molecule type" value="Genomic_DNA"/>
</dbReference>
<dbReference type="PANTHER" id="PTHR33064:SF29">
    <property type="entry name" value="PEPTIDASE A2 DOMAIN-CONTAINING PROTEIN-RELATED"/>
    <property type="match status" value="1"/>
</dbReference>
<dbReference type="GO" id="GO:0004523">
    <property type="term" value="F:RNA-DNA hybrid ribonuclease activity"/>
    <property type="evidence" value="ECO:0007669"/>
    <property type="project" value="UniProtKB-EC"/>
</dbReference>
<dbReference type="CDD" id="cd01647">
    <property type="entry name" value="RT_LTR"/>
    <property type="match status" value="1"/>
</dbReference>
<comment type="caution">
    <text evidence="4">The sequence shown here is derived from an EMBL/GenBank/DDBJ whole genome shotgun (WGS) entry which is preliminary data.</text>
</comment>
<gene>
    <name evidence="4" type="ORF">M9458_042486</name>
</gene>
<name>A0ABD0NPH1_CIRMR</name>
<dbReference type="InterPro" id="IPR000477">
    <property type="entry name" value="RT_dom"/>
</dbReference>
<evidence type="ECO:0000256" key="1">
    <source>
        <dbReference type="ARBA" id="ARBA00010879"/>
    </source>
</evidence>
<reference evidence="4 5" key="1">
    <citation type="submission" date="2024-05" db="EMBL/GenBank/DDBJ databases">
        <title>Genome sequencing and assembly of Indian major carp, Cirrhinus mrigala (Hamilton, 1822).</title>
        <authorList>
            <person name="Mohindra V."/>
            <person name="Chowdhury L.M."/>
            <person name="Lal K."/>
            <person name="Jena J.K."/>
        </authorList>
    </citation>
    <scope>NUCLEOTIDE SEQUENCE [LARGE SCALE GENOMIC DNA]</scope>
    <source>
        <strain evidence="4">CM1030</strain>
        <tissue evidence="4">Blood</tissue>
    </source>
</reference>
<comment type="similarity">
    <text evidence="1">Belongs to the beta type-B retroviral polymerase family. HERV class-II K(HML-2) pol subfamily.</text>
</comment>
<dbReference type="Pfam" id="PF00078">
    <property type="entry name" value="RVT_1"/>
    <property type="match status" value="1"/>
</dbReference>
<dbReference type="InterPro" id="IPR043502">
    <property type="entry name" value="DNA/RNA_pol_sf"/>
</dbReference>
<dbReference type="AlphaFoldDB" id="A0ABD0NPH1"/>
<proteinExistence type="inferred from homology"/>
<dbReference type="SUPFAM" id="SSF56672">
    <property type="entry name" value="DNA/RNA polymerases"/>
    <property type="match status" value="1"/>
</dbReference>
<protein>
    <recommendedName>
        <fullName evidence="2">ribonuclease H</fullName>
        <ecNumber evidence="2">3.1.26.4</ecNumber>
    </recommendedName>
</protein>
<dbReference type="PANTHER" id="PTHR33064">
    <property type="entry name" value="POL PROTEIN"/>
    <property type="match status" value="1"/>
</dbReference>
<dbReference type="InterPro" id="IPR051320">
    <property type="entry name" value="Viral_Replic_Matur_Polypro"/>
</dbReference>
<organism evidence="4 5">
    <name type="scientific">Cirrhinus mrigala</name>
    <name type="common">Mrigala</name>
    <dbReference type="NCBI Taxonomy" id="683832"/>
    <lineage>
        <taxon>Eukaryota</taxon>
        <taxon>Metazoa</taxon>
        <taxon>Chordata</taxon>
        <taxon>Craniata</taxon>
        <taxon>Vertebrata</taxon>
        <taxon>Euteleostomi</taxon>
        <taxon>Actinopterygii</taxon>
        <taxon>Neopterygii</taxon>
        <taxon>Teleostei</taxon>
        <taxon>Ostariophysi</taxon>
        <taxon>Cypriniformes</taxon>
        <taxon>Cyprinidae</taxon>
        <taxon>Labeoninae</taxon>
        <taxon>Labeonini</taxon>
        <taxon>Cirrhinus</taxon>
    </lineage>
</organism>
<dbReference type="Proteomes" id="UP001529510">
    <property type="component" value="Unassembled WGS sequence"/>
</dbReference>
<dbReference type="Gene3D" id="3.30.70.270">
    <property type="match status" value="2"/>
</dbReference>
<feature type="non-terminal residue" evidence="4">
    <location>
        <position position="1"/>
    </location>
</feature>
<dbReference type="InterPro" id="IPR043128">
    <property type="entry name" value="Rev_trsase/Diguanyl_cyclase"/>
</dbReference>
<dbReference type="EC" id="3.1.26.4" evidence="2"/>
<evidence type="ECO:0000259" key="3">
    <source>
        <dbReference type="PROSITE" id="PS50878"/>
    </source>
</evidence>
<feature type="domain" description="Reverse transcriptase" evidence="3">
    <location>
        <begin position="43"/>
        <end position="220"/>
    </location>
</feature>
<dbReference type="InterPro" id="IPR041577">
    <property type="entry name" value="RT_RNaseH_2"/>
</dbReference>
<dbReference type="PROSITE" id="PS50878">
    <property type="entry name" value="RT_POL"/>
    <property type="match status" value="1"/>
</dbReference>
<dbReference type="FunFam" id="3.30.70.270:FF:000115">
    <property type="entry name" value="Polyprotein of retroviral origin, putative"/>
    <property type="match status" value="1"/>
</dbReference>
<evidence type="ECO:0000313" key="4">
    <source>
        <dbReference type="EMBL" id="KAL0163090.1"/>
    </source>
</evidence>
<dbReference type="Gene3D" id="3.10.10.10">
    <property type="entry name" value="HIV Type 1 Reverse Transcriptase, subunit A, domain 1"/>
    <property type="match status" value="1"/>
</dbReference>
<keyword evidence="5" id="KW-1185">Reference proteome</keyword>
<evidence type="ECO:0000313" key="5">
    <source>
        <dbReference type="Proteomes" id="UP001529510"/>
    </source>
</evidence>
<dbReference type="Pfam" id="PF17919">
    <property type="entry name" value="RT_RNaseH_2"/>
    <property type="match status" value="1"/>
</dbReference>
<sequence length="339" mass="38134">VPTVSNVLMHDIDVGDHPPVKQNAYRVNPAKREIMERETRYLVENGLAVPSCSPWCSPCLLVPKPDGTSRFCTDYRKVNQLTKSDSYPLPRMEDCVDRVGKAKFVTKLDLLKGYWQVPLTKRASEISAFVTPDAFLQYKVLPFGLKNAPATFQRLMNQVLANVKHCEAYLDDVVCYSDTWNSHLQTLEEVFSRFQAANLTLNLAKCEFCHATVTYLGKEVGHGTVRPLEAKVQAIVEFPVPKSKRDLRRFLGMAGYYRNFCKNFSDVVKPLTDILRKAVSFNWDTKCEIAFESLKTLLCNAPVLAAPDFSRPFKLEVDASGTGAGAVLLQEDDYGIDHP</sequence>
<evidence type="ECO:0000256" key="2">
    <source>
        <dbReference type="ARBA" id="ARBA00012180"/>
    </source>
</evidence>
<feature type="non-terminal residue" evidence="4">
    <location>
        <position position="339"/>
    </location>
</feature>